<accession>A0AA96GKI3</accession>
<reference evidence="1 2" key="1">
    <citation type="submission" date="2023-01" db="EMBL/GenBank/DDBJ databases">
        <title>Cultivation and genomic characterization of new, ubiquitous marine nitrite-oxidizing bacteria from the Nitrospirales.</title>
        <authorList>
            <person name="Mueller A.J."/>
            <person name="Daebeler A."/>
            <person name="Herbold C.W."/>
            <person name="Kirkegaard R.H."/>
            <person name="Daims H."/>
        </authorList>
    </citation>
    <scope>NUCLEOTIDE SEQUENCE [LARGE SCALE GENOMIC DNA]</scope>
    <source>
        <strain evidence="1 2">DK</strain>
    </source>
</reference>
<sequence length="67" mass="6909">MQTILLNHCHHLIKNLLVDEDGATAIEYGLLAALIGATVLTAQAAMGTAVVNMYEGAMGIIAEALGS</sequence>
<dbReference type="Proteomes" id="UP001302494">
    <property type="component" value="Chromosome"/>
</dbReference>
<protein>
    <submittedName>
        <fullName evidence="1">Flp family type IVb pilin</fullName>
    </submittedName>
</protein>
<organism evidence="1 2">
    <name type="scientific">Candidatus Nitrospira neomarina</name>
    <dbReference type="NCBI Taxonomy" id="3020899"/>
    <lineage>
        <taxon>Bacteria</taxon>
        <taxon>Pseudomonadati</taxon>
        <taxon>Nitrospirota</taxon>
        <taxon>Nitrospiria</taxon>
        <taxon>Nitrospirales</taxon>
        <taxon>Nitrospiraceae</taxon>
        <taxon>Nitrospira</taxon>
    </lineage>
</organism>
<keyword evidence="2" id="KW-1185">Reference proteome</keyword>
<dbReference type="EMBL" id="CP116968">
    <property type="protein sequence ID" value="WNM61940.1"/>
    <property type="molecule type" value="Genomic_DNA"/>
</dbReference>
<dbReference type="AlphaFoldDB" id="A0AA96GKI3"/>
<evidence type="ECO:0000313" key="2">
    <source>
        <dbReference type="Proteomes" id="UP001302494"/>
    </source>
</evidence>
<proteinExistence type="predicted"/>
<name>A0AA96GKI3_9BACT</name>
<dbReference type="RefSeq" id="WP_312744695.1">
    <property type="nucleotide sequence ID" value="NZ_CP116968.1"/>
</dbReference>
<dbReference type="InterPro" id="IPR007047">
    <property type="entry name" value="Flp_Fap"/>
</dbReference>
<dbReference type="KEGG" id="nneo:PQG83_19695"/>
<evidence type="ECO:0000313" key="1">
    <source>
        <dbReference type="EMBL" id="WNM61940.1"/>
    </source>
</evidence>
<dbReference type="Pfam" id="PF04964">
    <property type="entry name" value="Flp_Fap"/>
    <property type="match status" value="1"/>
</dbReference>
<gene>
    <name evidence="1" type="ORF">PQG83_19695</name>
</gene>